<evidence type="ECO:0000313" key="2">
    <source>
        <dbReference type="EMBL" id="GBL75802.1"/>
    </source>
</evidence>
<feature type="compositionally biased region" description="Low complexity" evidence="1">
    <location>
        <begin position="191"/>
        <end position="200"/>
    </location>
</feature>
<proteinExistence type="predicted"/>
<feature type="region of interest" description="Disordered" evidence="1">
    <location>
        <begin position="181"/>
        <end position="207"/>
    </location>
</feature>
<dbReference type="EMBL" id="BGPR01000008">
    <property type="protein sequence ID" value="GBL75802.1"/>
    <property type="molecule type" value="Genomic_DNA"/>
</dbReference>
<name>A0A4Y2A7J1_ARAVE</name>
<evidence type="ECO:0000256" key="1">
    <source>
        <dbReference type="SAM" id="MobiDB-lite"/>
    </source>
</evidence>
<organism evidence="2 3">
    <name type="scientific">Araneus ventricosus</name>
    <name type="common">Orbweaver spider</name>
    <name type="synonym">Epeira ventricosa</name>
    <dbReference type="NCBI Taxonomy" id="182803"/>
    <lineage>
        <taxon>Eukaryota</taxon>
        <taxon>Metazoa</taxon>
        <taxon>Ecdysozoa</taxon>
        <taxon>Arthropoda</taxon>
        <taxon>Chelicerata</taxon>
        <taxon>Arachnida</taxon>
        <taxon>Araneae</taxon>
        <taxon>Araneomorphae</taxon>
        <taxon>Entelegynae</taxon>
        <taxon>Araneoidea</taxon>
        <taxon>Araneidae</taxon>
        <taxon>Araneus</taxon>
    </lineage>
</organism>
<dbReference type="AlphaFoldDB" id="A0A4Y2A7J1"/>
<evidence type="ECO:0000313" key="3">
    <source>
        <dbReference type="Proteomes" id="UP000499080"/>
    </source>
</evidence>
<accession>A0A4Y2A7J1</accession>
<dbReference type="Proteomes" id="UP000499080">
    <property type="component" value="Unassembled WGS sequence"/>
</dbReference>
<sequence>MKTKQISETIPSRVKFIPYDKSLRRTTTGNFLASSDDDRQTTTMIIIITRRLRCENAFHFAIANQEILIHLPALFLKQRMGERGRVKNKSAGNKYAAKADRSCVLECFNDSFSAGVDAIFGGKIISLLTRKRDFWKTQLEEGVVSFCSKFHRYLLRFVKGNGEADPSRLCWSAQKRRKWSRVKSGGNEATSDGNSENNSSADEDSQMRMRLKRKLQRNRTSFANEQIEALEKVGLRVERRHHLQSVCLQDVVLVDQTDENRLGLSLSCKVDAVALINQTFHLFGPLKQHLGGKHFADDDGVQHEVLLWMRQQPKEFYAVGIGADKQMG</sequence>
<gene>
    <name evidence="2" type="ORF">AVEN_155085_1</name>
</gene>
<keyword evidence="3" id="KW-1185">Reference proteome</keyword>
<reference evidence="2 3" key="1">
    <citation type="journal article" date="2019" name="Sci. Rep.">
        <title>Orb-weaving spider Araneus ventricosus genome elucidates the spidroin gene catalogue.</title>
        <authorList>
            <person name="Kono N."/>
            <person name="Nakamura H."/>
            <person name="Ohtoshi R."/>
            <person name="Moran D.A.P."/>
            <person name="Shinohara A."/>
            <person name="Yoshida Y."/>
            <person name="Fujiwara M."/>
            <person name="Mori M."/>
            <person name="Tomita M."/>
            <person name="Arakawa K."/>
        </authorList>
    </citation>
    <scope>NUCLEOTIDE SEQUENCE [LARGE SCALE GENOMIC DNA]</scope>
</reference>
<protein>
    <submittedName>
        <fullName evidence="2">Uncharacterized protein</fullName>
    </submittedName>
</protein>
<comment type="caution">
    <text evidence="2">The sequence shown here is derived from an EMBL/GenBank/DDBJ whole genome shotgun (WGS) entry which is preliminary data.</text>
</comment>